<feature type="domain" description="Cadherin" evidence="6">
    <location>
        <begin position="628"/>
        <end position="742"/>
    </location>
</feature>
<dbReference type="Gene3D" id="2.60.40.10">
    <property type="entry name" value="Immunoglobulins"/>
    <property type="match status" value="1"/>
</dbReference>
<evidence type="ECO:0000256" key="3">
    <source>
        <dbReference type="ARBA" id="ARBA00022989"/>
    </source>
</evidence>
<dbReference type="Proteomes" id="UP000006228">
    <property type="component" value="Unassembled WGS sequence"/>
</dbReference>
<dbReference type="eggNOG" id="COG2304">
    <property type="taxonomic scope" value="Bacteria"/>
</dbReference>
<dbReference type="InterPro" id="IPR050174">
    <property type="entry name" value="Protocadherin/Cadherin-CA"/>
</dbReference>
<dbReference type="SMART" id="SM00112">
    <property type="entry name" value="CA"/>
    <property type="match status" value="4"/>
</dbReference>
<dbReference type="InterPro" id="IPR010221">
    <property type="entry name" value="VCBS_dom"/>
</dbReference>
<sequence>MNMKSLATIALANTTVVIDTNGQIRELLPGEVPGPGDVVVVLGQGSTAATEVGAQIVNDDGGLNELNLDNEIAAIFEQIEQGVDPTQNEDFATAAGGQNGSSPTGSGDIERTGAETLASTSFDTTGLESQGLSETQSLALLELVEDSLTPQAIILGDDNVREDETDEPLVLNGTLIATDTDDPTFVPQDNVQGSYGVFSIDADGNWTYTADSAYDELNIGDLVSDIFEVESSDGTLSTVTVTIDGTNDLPEFVEVGQEPIELSPFAVDSYSFDYSEGTDAGVTIGQVAATDPDNSVLIFSISSNLQDGDGNDLYQIDSETGEISLTEAGAAAYVNDFEVLANSHTIEVTVTEGDGIGEPQSATVDVFLNEQNIDDNPPVFEGTDPETGTYAFAYEENVTDDYVIGTVSATDPDGENVTYSITVNVTNDADEPLFEIDSVSGEISLTAAGVVAFTNDFELAANVHNITVTATEDEGLGEVNSTDINVELSELNVDEGGPIFYDDDEETPVENYAFEYNENSLDSDVIGTVLAIDGDGENVTYSITANVTSDADEPLFEIDSVSGEISLTAAGVTAFTNDYELAANVHNITVTATEDEGLGEVNSTDINVELTELNLDDNAPIFYEDEEPVQSYAFSYNEGSEVGDVIGTVLAIDADGENVTYSITSNVTNDADEPLFEIDFVSGEIGLTDAGVEAFTNDYELAANVHNITVMATEDEGLGDVKTTSIDVELSELNIDDNAPIFYEDDEPVQSYAFEYNENSEQTDVIGTVLAVDAD</sequence>
<evidence type="ECO:0000256" key="2">
    <source>
        <dbReference type="ARBA" id="ARBA00022692"/>
    </source>
</evidence>
<feature type="region of interest" description="Disordered" evidence="5">
    <location>
        <begin position="88"/>
        <end position="111"/>
    </location>
</feature>
<evidence type="ECO:0000259" key="6">
    <source>
        <dbReference type="PROSITE" id="PS50268"/>
    </source>
</evidence>
<dbReference type="Gene3D" id="2.60.40.60">
    <property type="entry name" value="Cadherins"/>
    <property type="match status" value="4"/>
</dbReference>
<feature type="non-terminal residue" evidence="7">
    <location>
        <position position="775"/>
    </location>
</feature>
<dbReference type="PANTHER" id="PTHR24028:SF328">
    <property type="entry name" value="CADHERIN-3"/>
    <property type="match status" value="1"/>
</dbReference>
<comment type="subcellular location">
    <subcellularLocation>
        <location evidence="1">Membrane</location>
        <topology evidence="1">Single-pass membrane protein</topology>
    </subcellularLocation>
</comment>
<proteinExistence type="predicted"/>
<dbReference type="NCBIfam" id="TIGR01965">
    <property type="entry name" value="VCBS_repeat"/>
    <property type="match status" value="1"/>
</dbReference>
<dbReference type="GO" id="GO:0005509">
    <property type="term" value="F:calcium ion binding"/>
    <property type="evidence" value="ECO:0007669"/>
    <property type="project" value="InterPro"/>
</dbReference>
<gene>
    <name evidence="7" type="ORF">VISI1226_14323</name>
</gene>
<evidence type="ECO:0000313" key="7">
    <source>
        <dbReference type="EMBL" id="EGA71236.1"/>
    </source>
</evidence>
<dbReference type="GO" id="GO:0007156">
    <property type="term" value="P:homophilic cell adhesion via plasma membrane adhesion molecules"/>
    <property type="evidence" value="ECO:0007669"/>
    <property type="project" value="InterPro"/>
</dbReference>
<comment type="caution">
    <text evidence="7">The sequence shown here is derived from an EMBL/GenBank/DDBJ whole genome shotgun (WGS) entry which is preliminary data.</text>
</comment>
<dbReference type="PROSITE" id="PS50268">
    <property type="entry name" value="CADHERIN_2"/>
    <property type="match status" value="4"/>
</dbReference>
<dbReference type="CDD" id="cd11304">
    <property type="entry name" value="Cadherin_repeat"/>
    <property type="match status" value="4"/>
</dbReference>
<keyword evidence="3" id="KW-0472">Membrane</keyword>
<feature type="domain" description="Cadherin" evidence="6">
    <location>
        <begin position="266"/>
        <end position="380"/>
    </location>
</feature>
<name>E8M453_PHOS4</name>
<dbReference type="PRINTS" id="PR00205">
    <property type="entry name" value="CADHERIN"/>
</dbReference>
<dbReference type="EMBL" id="AEVT01000025">
    <property type="protein sequence ID" value="EGA71236.1"/>
    <property type="molecule type" value="Genomic_DNA"/>
</dbReference>
<keyword evidence="2" id="KW-0812">Transmembrane</keyword>
<feature type="domain" description="Cadherin" evidence="6">
    <location>
        <begin position="386"/>
        <end position="500"/>
    </location>
</feature>
<dbReference type="InterPro" id="IPR002126">
    <property type="entry name" value="Cadherin-like_dom"/>
</dbReference>
<protein>
    <submittedName>
        <fullName evidence="7">RTX toxin</fullName>
    </submittedName>
</protein>
<organism evidence="7 8">
    <name type="scientific">Vibrio sinaloensis DSM 21326</name>
    <dbReference type="NCBI Taxonomy" id="945550"/>
    <lineage>
        <taxon>Bacteria</taxon>
        <taxon>Pseudomonadati</taxon>
        <taxon>Pseudomonadota</taxon>
        <taxon>Gammaproteobacteria</taxon>
        <taxon>Vibrionales</taxon>
        <taxon>Vibrionaceae</taxon>
        <taxon>Vibrio</taxon>
        <taxon>Vibrio oreintalis group</taxon>
    </lineage>
</organism>
<evidence type="ECO:0000256" key="1">
    <source>
        <dbReference type="ARBA" id="ARBA00004167"/>
    </source>
</evidence>
<dbReference type="PANTHER" id="PTHR24028">
    <property type="entry name" value="CADHERIN-87A"/>
    <property type="match status" value="1"/>
</dbReference>
<evidence type="ECO:0000256" key="4">
    <source>
        <dbReference type="ARBA" id="ARBA00023180"/>
    </source>
</evidence>
<keyword evidence="3" id="KW-1133">Transmembrane helix</keyword>
<evidence type="ECO:0000313" key="8">
    <source>
        <dbReference type="Proteomes" id="UP000006228"/>
    </source>
</evidence>
<dbReference type="InterPro" id="IPR013783">
    <property type="entry name" value="Ig-like_fold"/>
</dbReference>
<dbReference type="GO" id="GO:0005886">
    <property type="term" value="C:plasma membrane"/>
    <property type="evidence" value="ECO:0007669"/>
    <property type="project" value="TreeGrafter"/>
</dbReference>
<dbReference type="RefSeq" id="WP_008074955.1">
    <property type="nucleotide sequence ID" value="NZ_AEVT01000025.1"/>
</dbReference>
<accession>E8M453</accession>
<keyword evidence="4" id="KW-0325">Glycoprotein</keyword>
<dbReference type="GeneID" id="95568416"/>
<dbReference type="Pfam" id="PF17963">
    <property type="entry name" value="Big_9"/>
    <property type="match status" value="1"/>
</dbReference>
<dbReference type="AlphaFoldDB" id="E8M453"/>
<feature type="domain" description="Cadherin" evidence="6">
    <location>
        <begin position="508"/>
        <end position="622"/>
    </location>
</feature>
<reference evidence="7 8" key="1">
    <citation type="journal article" date="2012" name="Int. J. Syst. Evol. Microbiol.">
        <title>Vibrio caribbeanicus sp. nov., isolated from the marine sponge Scleritoderma cyanea.</title>
        <authorList>
            <person name="Hoffmann M."/>
            <person name="Monday S.R."/>
            <person name="Allard M.W."/>
            <person name="Strain E.A."/>
            <person name="Whittaker P."/>
            <person name="Naum M."/>
            <person name="McCarthy P.J."/>
            <person name="Lopez J.V."/>
            <person name="Fischer M."/>
            <person name="Brown E.W."/>
        </authorList>
    </citation>
    <scope>NUCLEOTIDE SEQUENCE [LARGE SCALE GENOMIC DNA]</scope>
    <source>
        <strain evidence="8">DSMZ 21326</strain>
    </source>
</reference>
<evidence type="ECO:0000256" key="5">
    <source>
        <dbReference type="SAM" id="MobiDB-lite"/>
    </source>
</evidence>
<dbReference type="SUPFAM" id="SSF49313">
    <property type="entry name" value="Cadherin-like"/>
    <property type="match status" value="4"/>
</dbReference>
<dbReference type="InterPro" id="IPR015919">
    <property type="entry name" value="Cadherin-like_sf"/>
</dbReference>